<sequence length="668" mass="77115">MSTAPQNPSPLLSIAIYFGRHPISQPVQHTHRKGTRGKEAEEEELMTPTLQTLPKQVVDRILGHCYQSQLMSFHPKFYKTYKSLREYSLVCHNLRESALGFLRRRLIFERYNLTVEGFDRASLTHEELRVAKKLPADVRWMSNMRTVVEEGAFDAVTEVVISTCDRYPNPDDVLEMLQQFDVDLYKWPNATVLCVNNKSDYEIDDKEGNEGPSDWIPEESFTALSGYLLSTFPAVESLWMDDNRCRRVGPRNAMSSYIMDHLNKLSRMYLRFSYMPTFGVKVLPSHITNLTLSVHSAYDYIDIPRIVAPTLVTLTLSAIPLNYLWDRFCNLPSVITKDGKSTIQNNAIVEFTHLERLDLTFHVPYRSIPSGKTEDDYSWERLHDKDGADTDTSSQKSRSKLKTVSVKERSPKYNVLRTTGKRPQFPKLRFLFLNLYPGRVKDFLKDIPIHQLQSLRISGDLVVFKGMRLNGFTSLQNCTLTYFSGSKRREWPHGSRFMAKVLGQGSHIRKLAVTTCSEYRMYLPMPEKVKCTGLRRLSLTAHISYADLPGLLRRLPYLEFLDLQRALLVKPPAHTRTAEGLAQHLLSMDMRPISTSLIKFVPDVLCRDATDETIFYNIFVLIARIPSLRELKMYSFYSAQFFRELLPLFKIHQLFPHIRHLATLECSD</sequence>
<evidence type="ECO:0000313" key="3">
    <source>
        <dbReference type="Proteomes" id="UP000242474"/>
    </source>
</evidence>
<protein>
    <submittedName>
        <fullName evidence="2">Uncharacterized protein</fullName>
    </submittedName>
</protein>
<gene>
    <name evidence="2" type="ORF">COEREDRAFT_88762</name>
</gene>
<organism evidence="2 3">
    <name type="scientific">Coemansia reversa (strain ATCC 12441 / NRRL 1564)</name>
    <dbReference type="NCBI Taxonomy" id="763665"/>
    <lineage>
        <taxon>Eukaryota</taxon>
        <taxon>Fungi</taxon>
        <taxon>Fungi incertae sedis</taxon>
        <taxon>Zoopagomycota</taxon>
        <taxon>Kickxellomycotina</taxon>
        <taxon>Kickxellomycetes</taxon>
        <taxon>Kickxellales</taxon>
        <taxon>Kickxellaceae</taxon>
        <taxon>Coemansia</taxon>
    </lineage>
</organism>
<dbReference type="Proteomes" id="UP000242474">
    <property type="component" value="Unassembled WGS sequence"/>
</dbReference>
<evidence type="ECO:0000313" key="2">
    <source>
        <dbReference type="EMBL" id="PIA14372.1"/>
    </source>
</evidence>
<dbReference type="SUPFAM" id="SSF52058">
    <property type="entry name" value="L domain-like"/>
    <property type="match status" value="1"/>
</dbReference>
<evidence type="ECO:0000256" key="1">
    <source>
        <dbReference type="SAM" id="MobiDB-lite"/>
    </source>
</evidence>
<feature type="region of interest" description="Disordered" evidence="1">
    <location>
        <begin position="27"/>
        <end position="46"/>
    </location>
</feature>
<reference evidence="2 3" key="1">
    <citation type="journal article" date="2015" name="Genome Biol. Evol.">
        <title>Phylogenomic analyses indicate that early fungi evolved digesting cell walls of algal ancestors of land plants.</title>
        <authorList>
            <person name="Chang Y."/>
            <person name="Wang S."/>
            <person name="Sekimoto S."/>
            <person name="Aerts A.L."/>
            <person name="Choi C."/>
            <person name="Clum A."/>
            <person name="LaButti K.M."/>
            <person name="Lindquist E.A."/>
            <person name="Yee Ngan C."/>
            <person name="Ohm R.A."/>
            <person name="Salamov A.A."/>
            <person name="Grigoriev I.V."/>
            <person name="Spatafora J.W."/>
            <person name="Berbee M.L."/>
        </authorList>
    </citation>
    <scope>NUCLEOTIDE SEQUENCE [LARGE SCALE GENOMIC DNA]</scope>
    <source>
        <strain evidence="2 3">NRRL 1564</strain>
    </source>
</reference>
<dbReference type="OrthoDB" id="5540870at2759"/>
<keyword evidence="3" id="KW-1185">Reference proteome</keyword>
<dbReference type="AlphaFoldDB" id="A0A2G5B5U5"/>
<dbReference type="EMBL" id="KZ303518">
    <property type="protein sequence ID" value="PIA14372.1"/>
    <property type="molecule type" value="Genomic_DNA"/>
</dbReference>
<name>A0A2G5B5U5_COERN</name>
<dbReference type="InterPro" id="IPR032675">
    <property type="entry name" value="LRR_dom_sf"/>
</dbReference>
<accession>A0A2G5B5U5</accession>
<proteinExistence type="predicted"/>
<dbReference type="Gene3D" id="3.80.10.10">
    <property type="entry name" value="Ribonuclease Inhibitor"/>
    <property type="match status" value="1"/>
</dbReference>